<feature type="signal peptide" evidence="2">
    <location>
        <begin position="1"/>
        <end position="33"/>
    </location>
</feature>
<dbReference type="Gene3D" id="3.20.80.10">
    <property type="entry name" value="Regulatory factor, effector binding domain"/>
    <property type="match status" value="1"/>
</dbReference>
<dbReference type="Proteomes" id="UP000807504">
    <property type="component" value="Unassembled WGS sequence"/>
</dbReference>
<name>A0A8T0FRJ3_ARGBR</name>
<dbReference type="PANTHER" id="PTHR11220:SF1">
    <property type="entry name" value="HEME-BINDING PROTEIN 2"/>
    <property type="match status" value="1"/>
</dbReference>
<dbReference type="AlphaFoldDB" id="A0A8T0FRJ3"/>
<evidence type="ECO:0000256" key="1">
    <source>
        <dbReference type="ARBA" id="ARBA00009817"/>
    </source>
</evidence>
<accession>A0A8T0FRJ3</accession>
<dbReference type="Pfam" id="PF04832">
    <property type="entry name" value="SOUL"/>
    <property type="match status" value="1"/>
</dbReference>
<reference evidence="3" key="2">
    <citation type="submission" date="2020-06" db="EMBL/GenBank/DDBJ databases">
        <authorList>
            <person name="Sheffer M."/>
        </authorList>
    </citation>
    <scope>NUCLEOTIDE SEQUENCE</scope>
</reference>
<evidence type="ECO:0000313" key="4">
    <source>
        <dbReference type="Proteomes" id="UP000807504"/>
    </source>
</evidence>
<reference evidence="3" key="1">
    <citation type="journal article" date="2020" name="bioRxiv">
        <title>Chromosome-level reference genome of the European wasp spider Argiope bruennichi: a resource for studies on range expansion and evolutionary adaptation.</title>
        <authorList>
            <person name="Sheffer M.M."/>
            <person name="Hoppe A."/>
            <person name="Krehenwinkel H."/>
            <person name="Uhl G."/>
            <person name="Kuss A.W."/>
            <person name="Jensen L."/>
            <person name="Jensen C."/>
            <person name="Gillespie R.G."/>
            <person name="Hoff K.J."/>
            <person name="Prost S."/>
        </authorList>
    </citation>
    <scope>NUCLEOTIDE SEQUENCE</scope>
</reference>
<gene>
    <name evidence="3" type="ORF">HNY73_004925</name>
</gene>
<dbReference type="InterPro" id="IPR006917">
    <property type="entry name" value="SOUL_heme-bd"/>
</dbReference>
<comment type="similarity">
    <text evidence="1">Belongs to the HEBP family.</text>
</comment>
<dbReference type="PANTHER" id="PTHR11220">
    <property type="entry name" value="HEME-BINDING PROTEIN-RELATED"/>
    <property type="match status" value="1"/>
</dbReference>
<protein>
    <submittedName>
        <fullName evidence="3">Uncharacterized protein</fullName>
    </submittedName>
</protein>
<comment type="caution">
    <text evidence="3">The sequence shown here is derived from an EMBL/GenBank/DDBJ whole genome shotgun (WGS) entry which is preliminary data.</text>
</comment>
<sequence length="162" mass="18363">MTTLRHFGRRCRSNMILAFALALGALLVATSEGCERHGAKCPEYTVLQTHEDYEERRYPSLVWVSASGSGKSKSDVSRKLIKKLYSYLGGANSKGMNLDMMVPVRTKKVVHEGFNTYTMAIPLRPEQSHDPLAQNVLHWSETRDYLLGQVLRWIRASRNHLG</sequence>
<keyword evidence="4" id="KW-1185">Reference proteome</keyword>
<dbReference type="SUPFAM" id="SSF55136">
    <property type="entry name" value="Probable bacterial effector-binding domain"/>
    <property type="match status" value="1"/>
</dbReference>
<dbReference type="InterPro" id="IPR011256">
    <property type="entry name" value="Reg_factor_effector_dom_sf"/>
</dbReference>
<evidence type="ECO:0000256" key="2">
    <source>
        <dbReference type="SAM" id="SignalP"/>
    </source>
</evidence>
<feature type="chain" id="PRO_5035936412" evidence="2">
    <location>
        <begin position="34"/>
        <end position="162"/>
    </location>
</feature>
<organism evidence="3 4">
    <name type="scientific">Argiope bruennichi</name>
    <name type="common">Wasp spider</name>
    <name type="synonym">Aranea bruennichi</name>
    <dbReference type="NCBI Taxonomy" id="94029"/>
    <lineage>
        <taxon>Eukaryota</taxon>
        <taxon>Metazoa</taxon>
        <taxon>Ecdysozoa</taxon>
        <taxon>Arthropoda</taxon>
        <taxon>Chelicerata</taxon>
        <taxon>Arachnida</taxon>
        <taxon>Araneae</taxon>
        <taxon>Araneomorphae</taxon>
        <taxon>Entelegynae</taxon>
        <taxon>Araneoidea</taxon>
        <taxon>Araneidae</taxon>
        <taxon>Argiope</taxon>
    </lineage>
</organism>
<keyword evidence="2" id="KW-0732">Signal</keyword>
<proteinExistence type="inferred from homology"/>
<dbReference type="EMBL" id="JABXBU010000003">
    <property type="protein sequence ID" value="KAF8793446.1"/>
    <property type="molecule type" value="Genomic_DNA"/>
</dbReference>
<evidence type="ECO:0000313" key="3">
    <source>
        <dbReference type="EMBL" id="KAF8793446.1"/>
    </source>
</evidence>